<dbReference type="Pfam" id="PF05348">
    <property type="entry name" value="UMP1"/>
    <property type="match status" value="1"/>
</dbReference>
<evidence type="ECO:0000313" key="3">
    <source>
        <dbReference type="EMBL" id="KAE9409395.1"/>
    </source>
</evidence>
<dbReference type="Proteomes" id="UP000799118">
    <property type="component" value="Unassembled WGS sequence"/>
</dbReference>
<dbReference type="PANTHER" id="PTHR12828">
    <property type="entry name" value="PROTEASOME MATURATION PROTEIN UMP1"/>
    <property type="match status" value="1"/>
</dbReference>
<name>A0A6A4ILR5_9AGAR</name>
<accession>A0A6A4ILR5</accession>
<dbReference type="GO" id="GO:0043248">
    <property type="term" value="P:proteasome assembly"/>
    <property type="evidence" value="ECO:0007669"/>
    <property type="project" value="InterPro"/>
</dbReference>
<keyword evidence="3" id="KW-0647">Proteasome</keyword>
<evidence type="ECO:0000256" key="1">
    <source>
        <dbReference type="ARBA" id="ARBA00023186"/>
    </source>
</evidence>
<keyword evidence="1" id="KW-0143">Chaperone</keyword>
<dbReference type="InterPro" id="IPR008012">
    <property type="entry name" value="Ump1"/>
</dbReference>
<dbReference type="GO" id="GO:0000502">
    <property type="term" value="C:proteasome complex"/>
    <property type="evidence" value="ECO:0007669"/>
    <property type="project" value="UniProtKB-KW"/>
</dbReference>
<evidence type="ECO:0000256" key="2">
    <source>
        <dbReference type="ARBA" id="ARBA00043974"/>
    </source>
</evidence>
<protein>
    <submittedName>
        <fullName evidence="3">Proteasome maturation factor UMP1</fullName>
    </submittedName>
</protein>
<dbReference type="AlphaFoldDB" id="A0A6A4ILR5"/>
<dbReference type="OrthoDB" id="15001at2759"/>
<reference evidence="3" key="1">
    <citation type="journal article" date="2019" name="Environ. Microbiol.">
        <title>Fungal ecological strategies reflected in gene transcription - a case study of two litter decomposers.</title>
        <authorList>
            <person name="Barbi F."/>
            <person name="Kohler A."/>
            <person name="Barry K."/>
            <person name="Baskaran P."/>
            <person name="Daum C."/>
            <person name="Fauchery L."/>
            <person name="Ihrmark K."/>
            <person name="Kuo A."/>
            <person name="LaButti K."/>
            <person name="Lipzen A."/>
            <person name="Morin E."/>
            <person name="Grigoriev I.V."/>
            <person name="Henrissat B."/>
            <person name="Lindahl B."/>
            <person name="Martin F."/>
        </authorList>
    </citation>
    <scope>NUCLEOTIDE SEQUENCE</scope>
    <source>
        <strain evidence="3">JB14</strain>
    </source>
</reference>
<dbReference type="PANTHER" id="PTHR12828:SF3">
    <property type="entry name" value="PROTEASOME MATURATION PROTEIN"/>
    <property type="match status" value="1"/>
</dbReference>
<organism evidence="3 4">
    <name type="scientific">Gymnopus androsaceus JB14</name>
    <dbReference type="NCBI Taxonomy" id="1447944"/>
    <lineage>
        <taxon>Eukaryota</taxon>
        <taxon>Fungi</taxon>
        <taxon>Dikarya</taxon>
        <taxon>Basidiomycota</taxon>
        <taxon>Agaricomycotina</taxon>
        <taxon>Agaricomycetes</taxon>
        <taxon>Agaricomycetidae</taxon>
        <taxon>Agaricales</taxon>
        <taxon>Marasmiineae</taxon>
        <taxon>Omphalotaceae</taxon>
        <taxon>Gymnopus</taxon>
    </lineage>
</organism>
<dbReference type="EMBL" id="ML769388">
    <property type="protein sequence ID" value="KAE9409395.1"/>
    <property type="molecule type" value="Genomic_DNA"/>
</dbReference>
<comment type="similarity">
    <text evidence="2">Belongs to the POMP/UMP1 family.</text>
</comment>
<sequence>MDPSFRIVPANALKSASVTETSNSLGLHDTLRYGPRTIATEVKTEGGLKERLQNWEETQDNMKLTMMRNTQGLHAPIRMLMERRIVSANPHMSVLPQTNLQLDILMGRDETIETADVFAGPINGPPLDIRHDMEKKHRI</sequence>
<proteinExistence type="inferred from homology"/>
<gene>
    <name evidence="3" type="ORF">BT96DRAFT_592182</name>
</gene>
<dbReference type="GO" id="GO:0005737">
    <property type="term" value="C:cytoplasm"/>
    <property type="evidence" value="ECO:0007669"/>
    <property type="project" value="TreeGrafter"/>
</dbReference>
<evidence type="ECO:0000313" key="4">
    <source>
        <dbReference type="Proteomes" id="UP000799118"/>
    </source>
</evidence>
<dbReference type="GO" id="GO:0005634">
    <property type="term" value="C:nucleus"/>
    <property type="evidence" value="ECO:0007669"/>
    <property type="project" value="TreeGrafter"/>
</dbReference>
<keyword evidence="4" id="KW-1185">Reference proteome</keyword>